<dbReference type="AlphaFoldDB" id="M1PBT0"/>
<keyword evidence="1" id="KW-0472">Membrane</keyword>
<accession>M1PBT0</accession>
<dbReference type="OrthoDB" id="7926420at2"/>
<evidence type="ECO:0000313" key="3">
    <source>
        <dbReference type="Proteomes" id="UP000011729"/>
    </source>
</evidence>
<keyword evidence="1" id="KW-1133">Transmembrane helix</keyword>
<gene>
    <name evidence="2" type="ordered locus">BAnh1_01990</name>
</gene>
<keyword evidence="1" id="KW-0812">Transmembrane</keyword>
<reference evidence="2 3" key="1">
    <citation type="journal article" date="2013" name="PLoS Genet.">
        <title>A gene transfer agent and a dynamic repertoire of secretion systems hold the keys to the explosive radiation of the emerging pathogen Bartonella.</title>
        <authorList>
            <person name="Guy L."/>
            <person name="Nystedt B."/>
            <person name="Toft C."/>
            <person name="Zaremba-Niedzwiedzka K."/>
            <person name="Berglund E.C."/>
            <person name="Granberg F."/>
            <person name="Naslund K."/>
            <person name="Eriksson A.S."/>
            <person name="Andersson S.G."/>
        </authorList>
    </citation>
    <scope>NUCLEOTIDE SEQUENCE [LARGE SCALE GENOMIC DNA]</scope>
    <source>
        <strain evidence="2 3">Aust/NH1</strain>
    </source>
</reference>
<dbReference type="eggNOG" id="ENOG5031ESS">
    <property type="taxonomic scope" value="Bacteria"/>
</dbReference>
<evidence type="ECO:0000313" key="2">
    <source>
        <dbReference type="EMBL" id="AGF74091.1"/>
    </source>
</evidence>
<evidence type="ECO:0000256" key="1">
    <source>
        <dbReference type="SAM" id="Phobius"/>
    </source>
</evidence>
<dbReference type="HOGENOM" id="CLU_152398_0_0_5"/>
<sequence length="111" mass="12922">MLRPLLKLMAFILVTLTVITFVTDSVHSISASHWTVTPFNKTVAYFFQTDIYSLNQFIRCFTPSFLSSICVTLTYLPTWFILGTLAVIFCILSREKQEPLHKISYRMEKYI</sequence>
<dbReference type="KEGG" id="baus:BAnh1_01990"/>
<feature type="transmembrane region" description="Helical" evidence="1">
    <location>
        <begin position="65"/>
        <end position="92"/>
    </location>
</feature>
<keyword evidence="3" id="KW-1185">Reference proteome</keyword>
<dbReference type="EMBL" id="CP003123">
    <property type="protein sequence ID" value="AGF74091.1"/>
    <property type="molecule type" value="Genomic_DNA"/>
</dbReference>
<dbReference type="Proteomes" id="UP000011729">
    <property type="component" value="Chromosome"/>
</dbReference>
<protein>
    <submittedName>
        <fullName evidence="2">Uncharacterized protein</fullName>
    </submittedName>
</protein>
<name>M1PBT0_BARAA</name>
<organism evidence="2 3">
    <name type="scientific">Bartonella australis (strain Aust/NH1)</name>
    <dbReference type="NCBI Taxonomy" id="1094489"/>
    <lineage>
        <taxon>Bacteria</taxon>
        <taxon>Pseudomonadati</taxon>
        <taxon>Pseudomonadota</taxon>
        <taxon>Alphaproteobacteria</taxon>
        <taxon>Hyphomicrobiales</taxon>
        <taxon>Bartonellaceae</taxon>
        <taxon>Bartonella</taxon>
    </lineage>
</organism>
<proteinExistence type="predicted"/>